<dbReference type="AlphaFoldDB" id="A0A2M8QF02"/>
<dbReference type="EMBL" id="PGTN01000016">
    <property type="protein sequence ID" value="PJF48374.1"/>
    <property type="molecule type" value="Genomic_DNA"/>
</dbReference>
<dbReference type="PANTHER" id="PTHR43135:SF3">
    <property type="entry name" value="ALPHA-D-RIBOSE 1-METHYLPHOSPHONATE 5-TRIPHOSPHATE DIPHOSPHATASE"/>
    <property type="match status" value="1"/>
</dbReference>
<feature type="domain" description="Amidohydrolase 3" evidence="1">
    <location>
        <begin position="32"/>
        <end position="161"/>
    </location>
</feature>
<dbReference type="GO" id="GO:0016810">
    <property type="term" value="F:hydrolase activity, acting on carbon-nitrogen (but not peptide) bonds"/>
    <property type="evidence" value="ECO:0007669"/>
    <property type="project" value="InterPro"/>
</dbReference>
<dbReference type="SUPFAM" id="SSF51556">
    <property type="entry name" value="Metallo-dependent hydrolases"/>
    <property type="match status" value="1"/>
</dbReference>
<dbReference type="InterPro" id="IPR032466">
    <property type="entry name" value="Metal_Hydrolase"/>
</dbReference>
<dbReference type="InterPro" id="IPR051781">
    <property type="entry name" value="Metallo-dep_Hydrolase"/>
</dbReference>
<dbReference type="Pfam" id="PF07969">
    <property type="entry name" value="Amidohydro_3"/>
    <property type="match status" value="1"/>
</dbReference>
<dbReference type="InterPro" id="IPR013108">
    <property type="entry name" value="Amidohydro_3"/>
</dbReference>
<evidence type="ECO:0000313" key="3">
    <source>
        <dbReference type="Proteomes" id="UP000230790"/>
    </source>
</evidence>
<gene>
    <name evidence="2" type="ORF">CUN48_03815</name>
</gene>
<evidence type="ECO:0000313" key="2">
    <source>
        <dbReference type="EMBL" id="PJF48374.1"/>
    </source>
</evidence>
<dbReference type="Gene3D" id="2.30.40.10">
    <property type="entry name" value="Urease, subunit C, domain 1"/>
    <property type="match status" value="1"/>
</dbReference>
<dbReference type="Gene3D" id="3.20.20.140">
    <property type="entry name" value="Metal-dependent hydrolases"/>
    <property type="match status" value="1"/>
</dbReference>
<sequence>MRDTPPAWDVVREVTALSSRHRLPIASHDDDTRQKVALMAEMGATISEFPVTLEAAEEAKRRGMHVVMGAPNALRGGSHSGNLSALDAIAAGLVDMLAADYHPAALLQAAYALVRRGALPLHAAVRLITQNVAEALGLRERGVIAERHYADFAFVEEGPLRPRVRGALRNGQFIYLDRTLAARRKHATHG</sequence>
<protein>
    <recommendedName>
        <fullName evidence="1">Amidohydrolase 3 domain-containing protein</fullName>
    </recommendedName>
</protein>
<comment type="caution">
    <text evidence="2">The sequence shown here is derived from an EMBL/GenBank/DDBJ whole genome shotgun (WGS) entry which is preliminary data.</text>
</comment>
<dbReference type="PANTHER" id="PTHR43135">
    <property type="entry name" value="ALPHA-D-RIBOSE 1-METHYLPHOSPHONATE 5-TRIPHOSPHATE DIPHOSPHATASE"/>
    <property type="match status" value="1"/>
</dbReference>
<dbReference type="InterPro" id="IPR011059">
    <property type="entry name" value="Metal-dep_hydrolase_composite"/>
</dbReference>
<accession>A0A2M8QF02</accession>
<reference evidence="2 3" key="1">
    <citation type="submission" date="2017-11" db="EMBL/GenBank/DDBJ databases">
        <title>Evolution of Phototrophy in the Chloroflexi Phylum Driven by Horizontal Gene Transfer.</title>
        <authorList>
            <person name="Ward L.M."/>
            <person name="Hemp J."/>
            <person name="Shih P.M."/>
            <person name="Mcglynn S.E."/>
            <person name="Fischer W."/>
        </authorList>
    </citation>
    <scope>NUCLEOTIDE SEQUENCE [LARGE SCALE GENOMIC DNA]</scope>
    <source>
        <strain evidence="2">JP3_7</strain>
    </source>
</reference>
<evidence type="ECO:0000259" key="1">
    <source>
        <dbReference type="Pfam" id="PF07969"/>
    </source>
</evidence>
<proteinExistence type="predicted"/>
<name>A0A2M8QF02_9CHLR</name>
<dbReference type="Proteomes" id="UP000230790">
    <property type="component" value="Unassembled WGS sequence"/>
</dbReference>
<organism evidence="2 3">
    <name type="scientific">Candidatus Thermofonsia Clade 3 bacterium</name>
    <dbReference type="NCBI Taxonomy" id="2364212"/>
    <lineage>
        <taxon>Bacteria</taxon>
        <taxon>Bacillati</taxon>
        <taxon>Chloroflexota</taxon>
        <taxon>Candidatus Thermofontia</taxon>
        <taxon>Candidatus Thermofonsia Clade 3</taxon>
    </lineage>
</organism>